<reference evidence="1" key="1">
    <citation type="journal article" date="2014" name="Front. Microbiol.">
        <title>High frequency of phylogenetically diverse reductive dehalogenase-homologous genes in deep subseafloor sedimentary metagenomes.</title>
        <authorList>
            <person name="Kawai M."/>
            <person name="Futagami T."/>
            <person name="Toyoda A."/>
            <person name="Takaki Y."/>
            <person name="Nishi S."/>
            <person name="Hori S."/>
            <person name="Arai W."/>
            <person name="Tsubouchi T."/>
            <person name="Morono Y."/>
            <person name="Uchiyama I."/>
            <person name="Ito T."/>
            <person name="Fujiyama A."/>
            <person name="Inagaki F."/>
            <person name="Takami H."/>
        </authorList>
    </citation>
    <scope>NUCLEOTIDE SEQUENCE</scope>
    <source>
        <strain evidence="1">Expedition CK06-06</strain>
    </source>
</reference>
<gene>
    <name evidence="1" type="ORF">S06H3_11709</name>
</gene>
<feature type="non-terminal residue" evidence="1">
    <location>
        <position position="31"/>
    </location>
</feature>
<name>X1MSB1_9ZZZZ</name>
<evidence type="ECO:0000313" key="1">
    <source>
        <dbReference type="EMBL" id="GAI17565.1"/>
    </source>
</evidence>
<organism evidence="1">
    <name type="scientific">marine sediment metagenome</name>
    <dbReference type="NCBI Taxonomy" id="412755"/>
    <lineage>
        <taxon>unclassified sequences</taxon>
        <taxon>metagenomes</taxon>
        <taxon>ecological metagenomes</taxon>
    </lineage>
</organism>
<dbReference type="EMBL" id="BARV01005769">
    <property type="protein sequence ID" value="GAI17565.1"/>
    <property type="molecule type" value="Genomic_DNA"/>
</dbReference>
<protein>
    <submittedName>
        <fullName evidence="1">Uncharacterized protein</fullName>
    </submittedName>
</protein>
<comment type="caution">
    <text evidence="1">The sequence shown here is derived from an EMBL/GenBank/DDBJ whole genome shotgun (WGS) entry which is preliminary data.</text>
</comment>
<sequence length="31" mass="3713">MTQKKLEIMSDLKSEIKNLPKKPGIYFFKTR</sequence>
<proteinExistence type="predicted"/>
<dbReference type="AlphaFoldDB" id="X1MSB1"/>
<accession>X1MSB1</accession>